<dbReference type="STRING" id="117157.SAMN04489717_1655"/>
<dbReference type="RefSeq" id="WP_092652071.1">
    <property type="nucleotide sequence ID" value="NZ_LT629732.1"/>
</dbReference>
<dbReference type="OrthoDB" id="501208at2"/>
<name>A0A1H1PIC1_9ACTN</name>
<protein>
    <submittedName>
        <fullName evidence="1">Uncharacterized protein</fullName>
    </submittedName>
</protein>
<dbReference type="AlphaFoldDB" id="A0A1H1PIC1"/>
<dbReference type="Proteomes" id="UP000198983">
    <property type="component" value="Chromosome I"/>
</dbReference>
<evidence type="ECO:0000313" key="1">
    <source>
        <dbReference type="EMBL" id="SDS11028.1"/>
    </source>
</evidence>
<gene>
    <name evidence="1" type="ORF">SAMN04489717_1655</name>
</gene>
<sequence length="474" mass="51153">MSRDIRPARAVAAFDSASAMLRATTRALCGKDFPHLGQGAARALPVRMSRLLPVEQRRRMYAWSGAAEGVPADRLGDVDLDAIARWVVGQYSQSPDRRYPGVVVGSSNGAAVHLYAATGMAWLPQTVLVPVRWAGNDPDDPQGAMEFGREVAGPLLKRNPHVVLHHMHDGNQDRLMVAGMTYFRLKWTKLPPAYVEFLAGHLEPGAPVVTLEDTSTWPTTTVAERHVFQTGAQGGLDAADYLNGSPRVTAFLHEQGSPRSRFAAPEPDGRSPEAEWGFDPLLGQDVADWAERHGRSHVRVRIPSPQALSGPVARLFRRRIREAGGSGDRMLVESFVMLDPVQAERTASVPYWTFFGVERARQDVLRHLAAAAAAGDPYADVEVLLFPHGVASSGATPPRTWAELSRHVTGTVRLPASTVARWPAHFDALADYGPMLTALPTPARGVSPSPLTVRALLDGLSGEGVDVSGVPDAG</sequence>
<evidence type="ECO:0000313" key="2">
    <source>
        <dbReference type="Proteomes" id="UP000198983"/>
    </source>
</evidence>
<organism evidence="1 2">
    <name type="scientific">Actinopolymorpha singaporensis</name>
    <dbReference type="NCBI Taxonomy" id="117157"/>
    <lineage>
        <taxon>Bacteria</taxon>
        <taxon>Bacillati</taxon>
        <taxon>Actinomycetota</taxon>
        <taxon>Actinomycetes</taxon>
        <taxon>Propionibacteriales</taxon>
        <taxon>Actinopolymorphaceae</taxon>
        <taxon>Actinopolymorpha</taxon>
    </lineage>
</organism>
<reference evidence="1 2" key="1">
    <citation type="submission" date="2016-10" db="EMBL/GenBank/DDBJ databases">
        <authorList>
            <person name="de Groot N.N."/>
        </authorList>
    </citation>
    <scope>NUCLEOTIDE SEQUENCE [LARGE SCALE GENOMIC DNA]</scope>
    <source>
        <strain evidence="1 2">DSM 22024</strain>
    </source>
</reference>
<dbReference type="EMBL" id="LT629732">
    <property type="protein sequence ID" value="SDS11028.1"/>
    <property type="molecule type" value="Genomic_DNA"/>
</dbReference>
<accession>A0A1H1PIC1</accession>
<proteinExistence type="predicted"/>
<keyword evidence="2" id="KW-1185">Reference proteome</keyword>